<keyword evidence="4" id="KW-1185">Reference proteome</keyword>
<name>A0ABW6GU96_9ACTN</name>
<evidence type="ECO:0000259" key="2">
    <source>
        <dbReference type="Pfam" id="PF18155"/>
    </source>
</evidence>
<feature type="region of interest" description="Disordered" evidence="1">
    <location>
        <begin position="650"/>
        <end position="679"/>
    </location>
</feature>
<evidence type="ECO:0000256" key="1">
    <source>
        <dbReference type="SAM" id="MobiDB-lite"/>
    </source>
</evidence>
<feature type="compositionally biased region" description="Basic and acidic residues" evidence="1">
    <location>
        <begin position="650"/>
        <end position="660"/>
    </location>
</feature>
<dbReference type="InterPro" id="IPR055254">
    <property type="entry name" value="pPIWI_RE_Z"/>
</dbReference>
<dbReference type="RefSeq" id="WP_380328046.1">
    <property type="nucleotide sequence ID" value="NZ_JBHYPW010000044.1"/>
</dbReference>
<feature type="compositionally biased region" description="Basic residues" evidence="1">
    <location>
        <begin position="661"/>
        <end position="676"/>
    </location>
</feature>
<proteinExistence type="predicted"/>
<dbReference type="EMBL" id="JBHYPX010000081">
    <property type="protein sequence ID" value="MFE1356241.1"/>
    <property type="molecule type" value="Genomic_DNA"/>
</dbReference>
<feature type="domain" description="pPIWI-RE three-gene island" evidence="2">
    <location>
        <begin position="23"/>
        <end position="183"/>
    </location>
</feature>
<comment type="caution">
    <text evidence="3">The sequence shown here is derived from an EMBL/GenBank/DDBJ whole genome shotgun (WGS) entry which is preliminary data.</text>
</comment>
<evidence type="ECO:0000313" key="3">
    <source>
        <dbReference type="EMBL" id="MFE1356241.1"/>
    </source>
</evidence>
<reference evidence="3 4" key="1">
    <citation type="submission" date="2024-09" db="EMBL/GenBank/DDBJ databases">
        <title>The Natural Products Discovery Center: Release of the First 8490 Sequenced Strains for Exploring Actinobacteria Biosynthetic Diversity.</title>
        <authorList>
            <person name="Kalkreuter E."/>
            <person name="Kautsar S.A."/>
            <person name="Yang D."/>
            <person name="Bader C.D."/>
            <person name="Teijaro C.N."/>
            <person name="Fluegel L."/>
            <person name="Davis C.M."/>
            <person name="Simpson J.R."/>
            <person name="Lauterbach L."/>
            <person name="Steele A.D."/>
            <person name="Gui C."/>
            <person name="Meng S."/>
            <person name="Li G."/>
            <person name="Viehrig K."/>
            <person name="Ye F."/>
            <person name="Su P."/>
            <person name="Kiefer A.F."/>
            <person name="Nichols A."/>
            <person name="Cepeda A.J."/>
            <person name="Yan W."/>
            <person name="Fan B."/>
            <person name="Jiang Y."/>
            <person name="Adhikari A."/>
            <person name="Zheng C.-J."/>
            <person name="Schuster L."/>
            <person name="Cowan T.M."/>
            <person name="Smanski M.J."/>
            <person name="Chevrette M.G."/>
            <person name="De Carvalho L.P.S."/>
            <person name="Shen B."/>
        </authorList>
    </citation>
    <scope>NUCLEOTIDE SEQUENCE [LARGE SCALE GENOMIC DNA]</scope>
    <source>
        <strain evidence="3 4">NPDC058753</strain>
    </source>
</reference>
<dbReference type="SUPFAM" id="SSF52540">
    <property type="entry name" value="P-loop containing nucleoside triphosphate hydrolases"/>
    <property type="match status" value="2"/>
</dbReference>
<organism evidence="3 4">
    <name type="scientific">Kitasatospora phosalacinea</name>
    <dbReference type="NCBI Taxonomy" id="2065"/>
    <lineage>
        <taxon>Bacteria</taxon>
        <taxon>Bacillati</taxon>
        <taxon>Actinomycetota</taxon>
        <taxon>Actinomycetes</taxon>
        <taxon>Kitasatosporales</taxon>
        <taxon>Streptomycetaceae</taxon>
        <taxon>Kitasatospora</taxon>
    </lineage>
</organism>
<evidence type="ECO:0000313" key="4">
    <source>
        <dbReference type="Proteomes" id="UP001599542"/>
    </source>
</evidence>
<dbReference type="Pfam" id="PF18155">
    <property type="entry name" value="pPIWI_RE_Z"/>
    <property type="match status" value="1"/>
</dbReference>
<dbReference type="InterPro" id="IPR027417">
    <property type="entry name" value="P-loop_NTPase"/>
</dbReference>
<gene>
    <name evidence="3" type="ORF">ACFW6T_30115</name>
</gene>
<sequence>MRSTTESLAGLINELVPGAGELKRPRLQFLCEVELGLYVQECFVPGAPAVEAWPLFSGYPFARAWGAVGPAEEQTLRTARHTTWIWARRTAWTEALADYQRLDRHLRAYEVTDPERPAVRRSSLPLAPERWEVYDRLLRFAPVFAGQPMNPAGPGRHAFPIGRQLASVRLPKVILPPPEGHDLALLPTNGGEPLSFDWAELLDTAASMNARKFEDWVGRLASIRLFTHQDGRFRRSDRLDVARLQHLLGIVGVGKSTLRDVLAIHVASRGLRVTVVVGDVAEQLKLVERYNTYLPASAVPVIGASSRQQHAEQLHRRLTARGRRNVLTHDDAGFDHLSTSCAINALLHDEGQFVDEPLDFGEAPCTRLQPPQRRRNALDDAWGREKLSCPFWSGCPRHHTARELVGATVWVATMASLVDSSVPHPQNPERIRYLELACRRSDLVVVDEADRVQMDLDRMFAPAVPLIAGRSDSRSFLYDVNQHRLRELAGTGQIQLSNRDVENWSAAVNTIQTAADRLVAMLVRDVNLRTWVRTGYFSAWTLQLRLVEERYPFPEDQDTVGPEQAEDPHWEARRQIQEVLDAFRDNVFGDRRPPTPEGARLTRLLNELLHTTYRENTRGRVKEVLCDLFDLHPLLEPTETGRRHYRQMLERANVRPDRSGRSTRGKAGRGSPRRKGTLPEEPEDWLELLLPRFEFALLLSALEPRLALVNAMWPRVATALNLGFNEMYRRPPDYGPMVPEAPMGNVIGFQFLMDGPDLGGVRSGELRFFRCSGVGRELLRAMPDLPTVDGRPGTNVLLMSGSSWAGRSSRYHLQVPVGAIIEPERRKLDRIAELSEFRFEFVREGCECRSFCGCESANEAIRLSGEPLDRRNDVLRRMVTVLGRNDHGPSRLQDELALLPENRRHILLLVGSYEEAAVVADALHTLNTRWKDRVYRLVPDDDPDAGLRTEADENHAPTLRRGDVEMLAFSRAQILVAPLLAVERGHNILDTEKQYAAIGSVYFLARPNPRPEDLNLAVHTINDWIVRAVESGEFDDWVRRGSSLGRGARTVRDLARSEWFTVLSRSLAWSRLGDRDRRQITWDLLVLVWQVIGRSVRGGGATRVAFVDAAFAPRLAAGGPSDEPDDARTSLLYSIHTALSPYFTPGGAVPAVDRHIVRTLYRPMWSALDRCLNTLETERNLACTS</sequence>
<dbReference type="Proteomes" id="UP001599542">
    <property type="component" value="Unassembled WGS sequence"/>
</dbReference>
<accession>A0ABW6GU96</accession>
<protein>
    <recommendedName>
        <fullName evidence="2">pPIWI-RE three-gene island domain-containing protein</fullName>
    </recommendedName>
</protein>